<dbReference type="Pfam" id="PF13545">
    <property type="entry name" value="HTH_Crp_2"/>
    <property type="match status" value="1"/>
</dbReference>
<dbReference type="InterPro" id="IPR018490">
    <property type="entry name" value="cNMP-bd_dom_sf"/>
</dbReference>
<comment type="caution">
    <text evidence="6">The sequence shown here is derived from an EMBL/GenBank/DDBJ whole genome shotgun (WGS) entry which is preliminary data.</text>
</comment>
<dbReference type="SUPFAM" id="SSF51206">
    <property type="entry name" value="cAMP-binding domain-like"/>
    <property type="match status" value="1"/>
</dbReference>
<dbReference type="PANTHER" id="PTHR46082">
    <property type="entry name" value="ATP/GTP-BINDING PROTEIN-RELATED"/>
    <property type="match status" value="1"/>
</dbReference>
<keyword evidence="7" id="KW-1185">Reference proteome</keyword>
<dbReference type="Gene3D" id="3.40.50.300">
    <property type="entry name" value="P-loop containing nucleotide triphosphate hydrolases"/>
    <property type="match status" value="1"/>
</dbReference>
<evidence type="ECO:0000256" key="1">
    <source>
        <dbReference type="ARBA" id="ARBA00023015"/>
    </source>
</evidence>
<evidence type="ECO:0008006" key="8">
    <source>
        <dbReference type="Google" id="ProtNLM"/>
    </source>
</evidence>
<gene>
    <name evidence="6" type="ORF">Aph01nite_51470</name>
</gene>
<dbReference type="InterPro" id="IPR000595">
    <property type="entry name" value="cNMP-bd_dom"/>
</dbReference>
<dbReference type="Pfam" id="PF00027">
    <property type="entry name" value="cNMP_binding"/>
    <property type="match status" value="1"/>
</dbReference>
<reference evidence="6" key="1">
    <citation type="submission" date="2021-01" db="EMBL/GenBank/DDBJ databases">
        <title>Whole genome shotgun sequence of Acrocarpospora phusangensis NBRC 108782.</title>
        <authorList>
            <person name="Komaki H."/>
            <person name="Tamura T."/>
        </authorList>
    </citation>
    <scope>NUCLEOTIDE SEQUENCE</scope>
    <source>
        <strain evidence="6">NBRC 108782</strain>
    </source>
</reference>
<dbReference type="SMART" id="SM00100">
    <property type="entry name" value="cNMP"/>
    <property type="match status" value="1"/>
</dbReference>
<dbReference type="PROSITE" id="PS51063">
    <property type="entry name" value="HTH_CRP_2"/>
    <property type="match status" value="1"/>
</dbReference>
<dbReference type="SUPFAM" id="SSF46785">
    <property type="entry name" value="Winged helix' DNA-binding domain"/>
    <property type="match status" value="1"/>
</dbReference>
<keyword evidence="3" id="KW-0804">Transcription</keyword>
<dbReference type="InterPro" id="IPR027417">
    <property type="entry name" value="P-loop_NTPase"/>
</dbReference>
<evidence type="ECO:0000259" key="4">
    <source>
        <dbReference type="PROSITE" id="PS50042"/>
    </source>
</evidence>
<dbReference type="InterPro" id="IPR053137">
    <property type="entry name" value="NLR-like"/>
</dbReference>
<evidence type="ECO:0000313" key="7">
    <source>
        <dbReference type="Proteomes" id="UP000640052"/>
    </source>
</evidence>
<name>A0A919UQG6_9ACTN</name>
<dbReference type="EMBL" id="BOOA01000046">
    <property type="protein sequence ID" value="GIH26837.1"/>
    <property type="molecule type" value="Genomic_DNA"/>
</dbReference>
<evidence type="ECO:0000259" key="5">
    <source>
        <dbReference type="PROSITE" id="PS51063"/>
    </source>
</evidence>
<dbReference type="SUPFAM" id="SSF52540">
    <property type="entry name" value="P-loop containing nucleoside triphosphate hydrolases"/>
    <property type="match status" value="1"/>
</dbReference>
<evidence type="ECO:0000313" key="6">
    <source>
        <dbReference type="EMBL" id="GIH26837.1"/>
    </source>
</evidence>
<dbReference type="Gene3D" id="2.60.120.10">
    <property type="entry name" value="Jelly Rolls"/>
    <property type="match status" value="1"/>
</dbReference>
<feature type="domain" description="HTH crp-type" evidence="5">
    <location>
        <begin position="786"/>
        <end position="859"/>
    </location>
</feature>
<dbReference type="SMART" id="SM00419">
    <property type="entry name" value="HTH_CRP"/>
    <property type="match status" value="1"/>
</dbReference>
<dbReference type="Gene3D" id="1.25.40.10">
    <property type="entry name" value="Tetratricopeptide repeat domain"/>
    <property type="match status" value="1"/>
</dbReference>
<dbReference type="InterPro" id="IPR036390">
    <property type="entry name" value="WH_DNA-bd_sf"/>
</dbReference>
<dbReference type="GO" id="GO:0003677">
    <property type="term" value="F:DNA binding"/>
    <property type="evidence" value="ECO:0007669"/>
    <property type="project" value="UniProtKB-KW"/>
</dbReference>
<keyword evidence="2" id="KW-0238">DNA-binding</keyword>
<dbReference type="PROSITE" id="PS50042">
    <property type="entry name" value="CNMP_BINDING_3"/>
    <property type="match status" value="1"/>
</dbReference>
<keyword evidence="1" id="KW-0805">Transcription regulation</keyword>
<evidence type="ECO:0000256" key="3">
    <source>
        <dbReference type="ARBA" id="ARBA00023163"/>
    </source>
</evidence>
<dbReference type="AlphaFoldDB" id="A0A919UQG6"/>
<dbReference type="Proteomes" id="UP000640052">
    <property type="component" value="Unassembled WGS sequence"/>
</dbReference>
<dbReference type="InterPro" id="IPR012318">
    <property type="entry name" value="HTH_CRP"/>
</dbReference>
<dbReference type="InterPro" id="IPR011990">
    <property type="entry name" value="TPR-like_helical_dom_sf"/>
</dbReference>
<dbReference type="PANTHER" id="PTHR46082:SF6">
    <property type="entry name" value="AAA+ ATPASE DOMAIN-CONTAINING PROTEIN-RELATED"/>
    <property type="match status" value="1"/>
</dbReference>
<sequence length="874" mass="92922">MSISAPQLSARPPLPDAITTVAPAGLTGLPRRPAAVFVGRDQALERIGRALVPANAGGGAGRVGVIAQAALLGLGGIGKSELALQYATRYRDRYRVVWWAEADSPEQIEIFLAGLARAICAGSHSVAAGQATVDEAAAWALAWLTNHDGWLLVLDNVEDPAHVQSHLAQLSGRGHILITTRLGVGWREHGCTPIDLDVLTPGAAARLLADLIGTDASAEELAELAHDLGFLPLALTQAAAFIAHTPGIGVTAYRWLLRDSPARAHQVTAVGEDAKRVIAQVWALTRTRIADLDPLAPQLLELLSCYAPDQLPIGVLHQLRGSDEVQIGSALGLLASYNMITIGEDTVTVHRLVQAVTLVGLTPKEQAVVRSQAADLLTQALPADPKAIGNWPAYGRLLAHARSVLPPGSPAMKQVIGYLGASGDYTTARTLQQQRYEAIRDARGPEHHDTLAARADLATWTGLAGEALRAREQYGDLLPVCVRVLGAEHPYTLTAQANLAYWAGQTGDAAAARDQLAALLPVRRRVSGDAHPDTLGTRAHLATWTGRAGDAADARQRFTTLLPIIERVLGPEHPETLGARAELAGWTGEAGDAARAREEYTALVPIRTRVSGAGHPDTLAAEANLAHWTRQEVIARGGDHQSQVVSWPRDSFMGMLPPDLRDPLLARGMRRVFGPGDHLIAGNSSVSAAFLVLEGFVKLHGTSDDGRPVLLTVAGAGDMIGMESSLDGGPQLEAAVAASRVVTQVLHGKNLSLFLDHHQQAERAMARFIVRKLRLIVRQRTEFSGVSVLIRLARALDALAAAHGRRTESGIRIEVPLSHADIATLIDATEPSVQRAISDLRRRGIIVTGYRHIVVTDSAALDAIGRAEEVPPAG</sequence>
<accession>A0A919UQG6</accession>
<proteinExistence type="predicted"/>
<evidence type="ECO:0000256" key="2">
    <source>
        <dbReference type="ARBA" id="ARBA00023125"/>
    </source>
</evidence>
<feature type="domain" description="Cyclic nucleotide-binding" evidence="4">
    <location>
        <begin position="652"/>
        <end position="772"/>
    </location>
</feature>
<dbReference type="CDD" id="cd00038">
    <property type="entry name" value="CAP_ED"/>
    <property type="match status" value="1"/>
</dbReference>
<dbReference type="InterPro" id="IPR014710">
    <property type="entry name" value="RmlC-like_jellyroll"/>
</dbReference>
<organism evidence="6 7">
    <name type="scientific">Acrocarpospora phusangensis</name>
    <dbReference type="NCBI Taxonomy" id="1070424"/>
    <lineage>
        <taxon>Bacteria</taxon>
        <taxon>Bacillati</taxon>
        <taxon>Actinomycetota</taxon>
        <taxon>Actinomycetes</taxon>
        <taxon>Streptosporangiales</taxon>
        <taxon>Streptosporangiaceae</taxon>
        <taxon>Acrocarpospora</taxon>
    </lineage>
</organism>
<protein>
    <recommendedName>
        <fullName evidence="8">Crp/Fnr family transcriptional regulator</fullName>
    </recommendedName>
</protein>
<dbReference type="Pfam" id="PF13374">
    <property type="entry name" value="TPR_10"/>
    <property type="match status" value="3"/>
</dbReference>
<dbReference type="GO" id="GO:0006355">
    <property type="term" value="P:regulation of DNA-templated transcription"/>
    <property type="evidence" value="ECO:0007669"/>
    <property type="project" value="InterPro"/>
</dbReference>